<dbReference type="PANTHER" id="PTHR30565">
    <property type="entry name" value="PROTEIN YCIF"/>
    <property type="match status" value="1"/>
</dbReference>
<dbReference type="InterPro" id="IPR012347">
    <property type="entry name" value="Ferritin-like"/>
</dbReference>
<dbReference type="SUPFAM" id="SSF47240">
    <property type="entry name" value="Ferritin-like"/>
    <property type="match status" value="1"/>
</dbReference>
<dbReference type="InterPro" id="IPR047114">
    <property type="entry name" value="YciF"/>
</dbReference>
<name>A0A5M6CMF1_9BACT</name>
<sequence length="167" mass="19349">MAEQINLDKDDLITFFIHHLDKVYSAKSHLLKRLPEILYQVHFSDLEEAIFETIKVVELQRKRMAAIYELMGALKNEGSISGLTGLIDDSFEEIKTHQDNPELRDMSILFYMTNIEATEIASFQVLQLLAVKIRKERIKELIKENYNEAKADKALMLLITTKYLSTV</sequence>
<dbReference type="EMBL" id="VWSH01000001">
    <property type="protein sequence ID" value="KAA5536187.1"/>
    <property type="molecule type" value="Genomic_DNA"/>
</dbReference>
<reference evidence="1 2" key="1">
    <citation type="submission" date="2019-09" db="EMBL/GenBank/DDBJ databases">
        <title>Genome sequence and assembly of Taibaiella sp.</title>
        <authorList>
            <person name="Chhetri G."/>
        </authorList>
    </citation>
    <scope>NUCLEOTIDE SEQUENCE [LARGE SCALE GENOMIC DNA]</scope>
    <source>
        <strain evidence="1 2">KVB11</strain>
    </source>
</reference>
<evidence type="ECO:0000313" key="2">
    <source>
        <dbReference type="Proteomes" id="UP000323632"/>
    </source>
</evidence>
<dbReference type="Proteomes" id="UP000323632">
    <property type="component" value="Unassembled WGS sequence"/>
</dbReference>
<accession>A0A5M6CMF1</accession>
<dbReference type="Pfam" id="PF05974">
    <property type="entry name" value="DUF892"/>
    <property type="match status" value="1"/>
</dbReference>
<dbReference type="RefSeq" id="WP_150030760.1">
    <property type="nucleotide sequence ID" value="NZ_VWSH01000001.1"/>
</dbReference>
<organism evidence="1 2">
    <name type="scientific">Taibaiella lutea</name>
    <dbReference type="NCBI Taxonomy" id="2608001"/>
    <lineage>
        <taxon>Bacteria</taxon>
        <taxon>Pseudomonadati</taxon>
        <taxon>Bacteroidota</taxon>
        <taxon>Chitinophagia</taxon>
        <taxon>Chitinophagales</taxon>
        <taxon>Chitinophagaceae</taxon>
        <taxon>Taibaiella</taxon>
    </lineage>
</organism>
<dbReference type="AlphaFoldDB" id="A0A5M6CMF1"/>
<gene>
    <name evidence="1" type="ORF">F0919_00530</name>
</gene>
<dbReference type="Gene3D" id="1.20.1260.10">
    <property type="match status" value="1"/>
</dbReference>
<dbReference type="InterPro" id="IPR009078">
    <property type="entry name" value="Ferritin-like_SF"/>
</dbReference>
<protein>
    <submittedName>
        <fullName evidence="1">DUF892 family protein</fullName>
    </submittedName>
</protein>
<dbReference type="InterPro" id="IPR010287">
    <property type="entry name" value="DUF892_YciF-like"/>
</dbReference>
<comment type="caution">
    <text evidence="1">The sequence shown here is derived from an EMBL/GenBank/DDBJ whole genome shotgun (WGS) entry which is preliminary data.</text>
</comment>
<evidence type="ECO:0000313" key="1">
    <source>
        <dbReference type="EMBL" id="KAA5536187.1"/>
    </source>
</evidence>
<proteinExistence type="predicted"/>
<keyword evidence="2" id="KW-1185">Reference proteome</keyword>
<dbReference type="PANTHER" id="PTHR30565:SF9">
    <property type="entry name" value="PROTEIN YCIF"/>
    <property type="match status" value="1"/>
</dbReference>